<reference evidence="2" key="2">
    <citation type="submission" date="2009-11" db="EMBL/GenBank/DDBJ databases">
        <title>The Genome Sequence of Allomyces macrogynus strain ATCC 38327.</title>
        <authorList>
            <consortium name="The Broad Institute Genome Sequencing Platform"/>
            <person name="Russ C."/>
            <person name="Cuomo C."/>
            <person name="Shea T."/>
            <person name="Young S.K."/>
            <person name="Zeng Q."/>
            <person name="Koehrsen M."/>
            <person name="Haas B."/>
            <person name="Borodovsky M."/>
            <person name="Guigo R."/>
            <person name="Alvarado L."/>
            <person name="Berlin A."/>
            <person name="Borenstein D."/>
            <person name="Chen Z."/>
            <person name="Engels R."/>
            <person name="Freedman E."/>
            <person name="Gellesch M."/>
            <person name="Goldberg J."/>
            <person name="Griggs A."/>
            <person name="Gujja S."/>
            <person name="Heiman D."/>
            <person name="Hepburn T."/>
            <person name="Howarth C."/>
            <person name="Jen D."/>
            <person name="Larson L."/>
            <person name="Lewis B."/>
            <person name="Mehta T."/>
            <person name="Park D."/>
            <person name="Pearson M."/>
            <person name="Roberts A."/>
            <person name="Saif S."/>
            <person name="Shenoy N."/>
            <person name="Sisk P."/>
            <person name="Stolte C."/>
            <person name="Sykes S."/>
            <person name="Walk T."/>
            <person name="White J."/>
            <person name="Yandava C."/>
            <person name="Burger G."/>
            <person name="Gray M.W."/>
            <person name="Holland P.W.H."/>
            <person name="King N."/>
            <person name="Lang F.B.F."/>
            <person name="Roger A.J."/>
            <person name="Ruiz-Trillo I."/>
            <person name="Lander E."/>
            <person name="Nusbaum C."/>
        </authorList>
    </citation>
    <scope>NUCLEOTIDE SEQUENCE [LARGE SCALE GENOMIC DNA]</scope>
    <source>
        <strain evidence="2">ATCC 38327</strain>
    </source>
</reference>
<dbReference type="VEuPathDB" id="FungiDB:AMAG_10754"/>
<evidence type="ECO:0000313" key="1">
    <source>
        <dbReference type="EMBL" id="KNE65093.1"/>
    </source>
</evidence>
<reference evidence="1 2" key="1">
    <citation type="submission" date="2009-11" db="EMBL/GenBank/DDBJ databases">
        <title>Annotation of Allomyces macrogynus ATCC 38327.</title>
        <authorList>
            <consortium name="The Broad Institute Genome Sequencing Platform"/>
            <person name="Russ C."/>
            <person name="Cuomo C."/>
            <person name="Burger G."/>
            <person name="Gray M.W."/>
            <person name="Holland P.W.H."/>
            <person name="King N."/>
            <person name="Lang F.B.F."/>
            <person name="Roger A.J."/>
            <person name="Ruiz-Trillo I."/>
            <person name="Young S.K."/>
            <person name="Zeng Q."/>
            <person name="Gargeya S."/>
            <person name="Fitzgerald M."/>
            <person name="Haas B."/>
            <person name="Abouelleil A."/>
            <person name="Alvarado L."/>
            <person name="Arachchi H.M."/>
            <person name="Berlin A."/>
            <person name="Chapman S.B."/>
            <person name="Gearin G."/>
            <person name="Goldberg J."/>
            <person name="Griggs A."/>
            <person name="Gujja S."/>
            <person name="Hansen M."/>
            <person name="Heiman D."/>
            <person name="Howarth C."/>
            <person name="Larimer J."/>
            <person name="Lui A."/>
            <person name="MacDonald P.J.P."/>
            <person name="McCowen C."/>
            <person name="Montmayeur A."/>
            <person name="Murphy C."/>
            <person name="Neiman D."/>
            <person name="Pearson M."/>
            <person name="Priest M."/>
            <person name="Roberts A."/>
            <person name="Saif S."/>
            <person name="Shea T."/>
            <person name="Sisk P."/>
            <person name="Stolte C."/>
            <person name="Sykes S."/>
            <person name="Wortman J."/>
            <person name="Nusbaum C."/>
            <person name="Birren B."/>
        </authorList>
    </citation>
    <scope>NUCLEOTIDE SEQUENCE [LARGE SCALE GENOMIC DNA]</scope>
    <source>
        <strain evidence="1 2">ATCC 38327</strain>
    </source>
</reference>
<name>A0A0L0SRD5_ALLM3</name>
<keyword evidence="2" id="KW-1185">Reference proteome</keyword>
<organism evidence="1 2">
    <name type="scientific">Allomyces macrogynus (strain ATCC 38327)</name>
    <name type="common">Allomyces javanicus var. macrogynus</name>
    <dbReference type="NCBI Taxonomy" id="578462"/>
    <lineage>
        <taxon>Eukaryota</taxon>
        <taxon>Fungi</taxon>
        <taxon>Fungi incertae sedis</taxon>
        <taxon>Blastocladiomycota</taxon>
        <taxon>Blastocladiomycetes</taxon>
        <taxon>Blastocladiales</taxon>
        <taxon>Blastocladiaceae</taxon>
        <taxon>Allomyces</taxon>
    </lineage>
</organism>
<dbReference type="OrthoDB" id="10359637at2759"/>
<accession>A0A0L0SRD5</accession>
<evidence type="ECO:0000313" key="2">
    <source>
        <dbReference type="Proteomes" id="UP000054350"/>
    </source>
</evidence>
<dbReference type="Proteomes" id="UP000054350">
    <property type="component" value="Unassembled WGS sequence"/>
</dbReference>
<gene>
    <name evidence="1" type="ORF">AMAG_10754</name>
</gene>
<protein>
    <submittedName>
        <fullName evidence="1">Uncharacterized protein</fullName>
    </submittedName>
</protein>
<dbReference type="EMBL" id="GG745346">
    <property type="protein sequence ID" value="KNE65093.1"/>
    <property type="molecule type" value="Genomic_DNA"/>
</dbReference>
<sequence>MVGREPLRSLTYLDVNVLDDQPARMLGDKLTHFMPQLVSLRIVGGDTWGAMSLLPDQVGRLAQLPHLTYLEALINARGDDVSNPLAGQLVFRSLRHIRSSIQFFTDLCECTFPALRQATVVIPYDVWPLVNTVPVPNMPLLTAWTITGVIDETTKGKELIQLVPIGDTVRQRAPMLAEVQLRIPAKQGWLLQNAPKLV</sequence>
<dbReference type="AlphaFoldDB" id="A0A0L0SRD5"/>
<proteinExistence type="predicted"/>